<dbReference type="GO" id="GO:0016757">
    <property type="term" value="F:glycosyltransferase activity"/>
    <property type="evidence" value="ECO:0007669"/>
    <property type="project" value="InterPro"/>
</dbReference>
<protein>
    <submittedName>
        <fullName evidence="3">Glycosyltransferase family 4 protein</fullName>
    </submittedName>
</protein>
<accession>A0A7W4J0W2</accession>
<dbReference type="EMBL" id="JABEQE010000007">
    <property type="protein sequence ID" value="MBB2172448.1"/>
    <property type="molecule type" value="Genomic_DNA"/>
</dbReference>
<dbReference type="PANTHER" id="PTHR46401">
    <property type="entry name" value="GLYCOSYLTRANSFERASE WBBK-RELATED"/>
    <property type="match status" value="1"/>
</dbReference>
<evidence type="ECO:0000313" key="3">
    <source>
        <dbReference type="EMBL" id="MBB2172448.1"/>
    </source>
</evidence>
<comment type="caution">
    <text evidence="3">The sequence shown here is derived from an EMBL/GenBank/DDBJ whole genome shotgun (WGS) entry which is preliminary data.</text>
</comment>
<keyword evidence="4" id="KW-1185">Reference proteome</keyword>
<feature type="domain" description="Glycosyl transferase family 1" evidence="2">
    <location>
        <begin position="195"/>
        <end position="341"/>
    </location>
</feature>
<sequence length="382" mass="40973">MTMHEAREFPVYLNGRFLKQTLSGVQRFATEISAGLVRQGVISEIVVPPAGKEGGDRGASRFGNVRIRKFGAGGGHLWEQAMLPWATSGGLLVNLGNTAPLLARRQIVVIHDCGWASVPEAYSARFRTIYRVMQAGLVARGVRIVTVSEFARGEIMHHLGARAEQISVIPEGGDHVRAVPADATVLAANDLSPGRYVLVVGNLVAHKNLRVLAKLGEALAARGLVLAIVGARRDGIFQQQGGEDMPRVARYLGRVSDGALRALYEHAACFVFPSRYEGFGLPAVEAMACACPVVASDIPVLREVCGEAALFADPFSQDAFVRQVMRVLDEDGLAGRLREAGAVRLLRYNWAQASAAMAGIIAAALHAVPTPVRRPSSMEPSR</sequence>
<gene>
    <name evidence="3" type="ORF">HLH35_10035</name>
</gene>
<proteinExistence type="predicted"/>
<dbReference type="PANTHER" id="PTHR46401:SF2">
    <property type="entry name" value="GLYCOSYLTRANSFERASE WBBK-RELATED"/>
    <property type="match status" value="1"/>
</dbReference>
<reference evidence="3 4" key="1">
    <citation type="submission" date="2020-04" db="EMBL/GenBank/DDBJ databases">
        <title>Description of novel Gluconacetobacter.</title>
        <authorList>
            <person name="Sombolestani A."/>
        </authorList>
    </citation>
    <scope>NUCLEOTIDE SEQUENCE [LARGE SCALE GENOMIC DNA]</scope>
    <source>
        <strain evidence="3 4">LMG 27724</strain>
    </source>
</reference>
<dbReference type="SUPFAM" id="SSF53756">
    <property type="entry name" value="UDP-Glycosyltransferase/glycogen phosphorylase"/>
    <property type="match status" value="1"/>
</dbReference>
<name>A0A7W4J0W2_9PROT</name>
<evidence type="ECO:0000256" key="1">
    <source>
        <dbReference type="ARBA" id="ARBA00022679"/>
    </source>
</evidence>
<dbReference type="Gene3D" id="3.40.50.2000">
    <property type="entry name" value="Glycogen Phosphorylase B"/>
    <property type="match status" value="2"/>
</dbReference>
<evidence type="ECO:0000259" key="2">
    <source>
        <dbReference type="Pfam" id="PF00534"/>
    </source>
</evidence>
<evidence type="ECO:0000313" key="4">
    <source>
        <dbReference type="Proteomes" id="UP000577891"/>
    </source>
</evidence>
<dbReference type="AlphaFoldDB" id="A0A7W4J0W2"/>
<dbReference type="Pfam" id="PF00534">
    <property type="entry name" value="Glycos_transf_1"/>
    <property type="match status" value="1"/>
</dbReference>
<dbReference type="RefSeq" id="WP_182978998.1">
    <property type="nucleotide sequence ID" value="NZ_BAABGB010000058.1"/>
</dbReference>
<dbReference type="CDD" id="cd03809">
    <property type="entry name" value="GT4_MtfB-like"/>
    <property type="match status" value="1"/>
</dbReference>
<dbReference type="Proteomes" id="UP000577891">
    <property type="component" value="Unassembled WGS sequence"/>
</dbReference>
<dbReference type="GO" id="GO:0009103">
    <property type="term" value="P:lipopolysaccharide biosynthetic process"/>
    <property type="evidence" value="ECO:0007669"/>
    <property type="project" value="TreeGrafter"/>
</dbReference>
<organism evidence="3 4">
    <name type="scientific">Gluconacetobacter asukensis</name>
    <dbReference type="NCBI Taxonomy" id="1017181"/>
    <lineage>
        <taxon>Bacteria</taxon>
        <taxon>Pseudomonadati</taxon>
        <taxon>Pseudomonadota</taxon>
        <taxon>Alphaproteobacteria</taxon>
        <taxon>Acetobacterales</taxon>
        <taxon>Acetobacteraceae</taxon>
        <taxon>Gluconacetobacter</taxon>
    </lineage>
</organism>
<keyword evidence="1 3" id="KW-0808">Transferase</keyword>
<dbReference type="InterPro" id="IPR001296">
    <property type="entry name" value="Glyco_trans_1"/>
</dbReference>